<evidence type="ECO:0000256" key="4">
    <source>
        <dbReference type="RuleBase" id="RU003968"/>
    </source>
</evidence>
<dbReference type="Pfam" id="PF00732">
    <property type="entry name" value="GMC_oxred_N"/>
    <property type="match status" value="1"/>
</dbReference>
<dbReference type="GO" id="GO:0050660">
    <property type="term" value="F:flavin adenine dinucleotide binding"/>
    <property type="evidence" value="ECO:0007669"/>
    <property type="project" value="InterPro"/>
</dbReference>
<dbReference type="InterPro" id="IPR007867">
    <property type="entry name" value="GMC_OxRtase_C"/>
</dbReference>
<dbReference type="Pfam" id="PF05199">
    <property type="entry name" value="GMC_oxred_C"/>
    <property type="match status" value="1"/>
</dbReference>
<dbReference type="InParanoid" id="E5ABG7"/>
<dbReference type="OMA" id="TYSPFFW"/>
<comment type="cofactor">
    <cofactor evidence="3">
        <name>FAD</name>
        <dbReference type="ChEBI" id="CHEBI:57692"/>
    </cofactor>
</comment>
<gene>
    <name evidence="7" type="ORF">LEMA_P021380.1</name>
</gene>
<feature type="active site" description="Proton donor" evidence="2">
    <location>
        <position position="642"/>
    </location>
</feature>
<feature type="domain" description="Glucose-methanol-choline oxidoreductase N-terminal" evidence="5">
    <location>
        <begin position="206"/>
        <end position="229"/>
    </location>
</feature>
<dbReference type="AlphaFoldDB" id="E5ABG7"/>
<feature type="binding site" evidence="3">
    <location>
        <begin position="216"/>
        <end position="219"/>
    </location>
    <ligand>
        <name>FAD</name>
        <dbReference type="ChEBI" id="CHEBI:57692"/>
    </ligand>
</feature>
<organism evidence="8">
    <name type="scientific">Leptosphaeria maculans (strain JN3 / isolate v23.1.3 / race Av1-4-5-6-7-8)</name>
    <name type="common">Blackleg fungus</name>
    <name type="synonym">Phoma lingam</name>
    <dbReference type="NCBI Taxonomy" id="985895"/>
    <lineage>
        <taxon>Eukaryota</taxon>
        <taxon>Fungi</taxon>
        <taxon>Dikarya</taxon>
        <taxon>Ascomycota</taxon>
        <taxon>Pezizomycotina</taxon>
        <taxon>Dothideomycetes</taxon>
        <taxon>Pleosporomycetidae</taxon>
        <taxon>Pleosporales</taxon>
        <taxon>Pleosporineae</taxon>
        <taxon>Leptosphaeriaceae</taxon>
        <taxon>Plenodomus</taxon>
        <taxon>Plenodomus lingam/Leptosphaeria maculans species complex</taxon>
    </lineage>
</organism>
<dbReference type="InterPro" id="IPR012132">
    <property type="entry name" value="GMC_OxRdtase"/>
</dbReference>
<feature type="binding site" evidence="3">
    <location>
        <position position="356"/>
    </location>
    <ligand>
        <name>FAD</name>
        <dbReference type="ChEBI" id="CHEBI:57692"/>
    </ligand>
</feature>
<dbReference type="InterPro" id="IPR036188">
    <property type="entry name" value="FAD/NAD-bd_sf"/>
</dbReference>
<name>E5ABG7_LEPMJ</name>
<proteinExistence type="inferred from homology"/>
<dbReference type="PROSITE" id="PS00623">
    <property type="entry name" value="GMC_OXRED_1"/>
    <property type="match status" value="1"/>
</dbReference>
<dbReference type="GeneID" id="13292345"/>
<dbReference type="SUPFAM" id="SSF54373">
    <property type="entry name" value="FAD-linked reductases, C-terminal domain"/>
    <property type="match status" value="1"/>
</dbReference>
<dbReference type="PANTHER" id="PTHR11552">
    <property type="entry name" value="GLUCOSE-METHANOL-CHOLINE GMC OXIDOREDUCTASE"/>
    <property type="match status" value="1"/>
</dbReference>
<keyword evidence="3 4" id="KW-0274">FAD</keyword>
<dbReference type="EMBL" id="FP929138">
    <property type="protein sequence ID" value="CBY01008.1"/>
    <property type="molecule type" value="Genomic_DNA"/>
</dbReference>
<feature type="domain" description="Glucose-methanol-choline oxidoreductase N-terminal" evidence="6">
    <location>
        <begin position="397"/>
        <end position="411"/>
    </location>
</feature>
<dbReference type="HOGENOM" id="CLU_002865_6_0_1"/>
<dbReference type="GO" id="GO:0044550">
    <property type="term" value="P:secondary metabolite biosynthetic process"/>
    <property type="evidence" value="ECO:0007669"/>
    <property type="project" value="TreeGrafter"/>
</dbReference>
<dbReference type="Gene3D" id="3.50.50.60">
    <property type="entry name" value="FAD/NAD(P)-binding domain"/>
    <property type="match status" value="1"/>
</dbReference>
<evidence type="ECO:0000313" key="7">
    <source>
        <dbReference type="EMBL" id="CBY01008.1"/>
    </source>
</evidence>
<dbReference type="Proteomes" id="UP000002668">
    <property type="component" value="Genome"/>
</dbReference>
<sequence length="713" mass="76565">MDALISYDLLGTRPNPAAGCVYWIIYLESRSEQEDAFSSGQSARSTEIQERPLGSMRRSPFRAHDAGAAWHTGPLFGVITAELTINTMPSILRLNALSLVAALSATTVVAYPPFKGQVVSRAGELLAEYDYVVVGAGASGLTVANRLSEEPSINVLVIEAGDFDNNEDFVTIPGLAGGAVGTKYDWNVSYAADQGLGGRVVPIPLGKVVGGSTKLNRMVFDRGSKSDYDGWEGLSYKGWNFASLLPYFKKNEKFTPPTAEIQAEYDIKYNPEFHGDKGYMQSTYSPFFWPTTKNIVKATQELKIPINDQATGNAIGGYYCPHNQDPKTVTRSSAKEAYYASAAQRKNFHLLPGNQVTRIVTSTVNGAVKVNAVEFATSASAERKTVKVKQDAILAAGTIHTPQLLQVSGIGESSLLKSINVPQVVDLPGVGYNLHDHVLLAVVNVLNTTVLQNTLTSNTTFAAQARQEYDSQKKGPLTSPTADFVLFLPLTTYSNASQAIITQANGLGIGASLPVNTPREVTDGYAAQHALLTKKLAAKDSAVLELIWADGVMVLGLQHPYSRGSVKASSSSVFDAPIADAGFLRNPVDVALLREGLRFTRHLAQAPSITELNPFEVVPGANVTADADIDTFIRANAATLFHPAGSCKLGPKEKGGVVDKDLKVYGVQGLRIVDASMMPMLPAAHTMTTVYAVAERAADIIKHSKAYRAARRH</sequence>
<dbReference type="VEuPathDB" id="FungiDB:LEMA_P021380.1"/>
<dbReference type="PROSITE" id="PS00624">
    <property type="entry name" value="GMC_OXRED_2"/>
    <property type="match status" value="1"/>
</dbReference>
<keyword evidence="4" id="KW-0285">Flavoprotein</keyword>
<evidence type="ECO:0000313" key="8">
    <source>
        <dbReference type="Proteomes" id="UP000002668"/>
    </source>
</evidence>
<dbReference type="Gene3D" id="3.30.560.10">
    <property type="entry name" value="Glucose Oxidase, domain 3"/>
    <property type="match status" value="1"/>
</dbReference>
<evidence type="ECO:0000259" key="5">
    <source>
        <dbReference type="PROSITE" id="PS00623"/>
    </source>
</evidence>
<keyword evidence="8" id="KW-1185">Reference proteome</keyword>
<evidence type="ECO:0000256" key="3">
    <source>
        <dbReference type="PIRSR" id="PIRSR000137-2"/>
    </source>
</evidence>
<dbReference type="PANTHER" id="PTHR11552:SF115">
    <property type="entry name" value="DEHYDROGENASE XPTC-RELATED"/>
    <property type="match status" value="1"/>
</dbReference>
<feature type="binding site" evidence="3">
    <location>
        <position position="208"/>
    </location>
    <ligand>
        <name>FAD</name>
        <dbReference type="ChEBI" id="CHEBI:57692"/>
    </ligand>
</feature>
<dbReference type="eggNOG" id="KOG1238">
    <property type="taxonomic scope" value="Eukaryota"/>
</dbReference>
<dbReference type="InterPro" id="IPR000172">
    <property type="entry name" value="GMC_OxRdtase_N"/>
</dbReference>
<dbReference type="SUPFAM" id="SSF51905">
    <property type="entry name" value="FAD/NAD(P)-binding domain"/>
    <property type="match status" value="1"/>
</dbReference>
<dbReference type="STRING" id="985895.E5ABG7"/>
<dbReference type="OrthoDB" id="269227at2759"/>
<accession>E5ABG7</accession>
<evidence type="ECO:0000256" key="2">
    <source>
        <dbReference type="PIRSR" id="PIRSR000137-1"/>
    </source>
</evidence>
<feature type="active site" description="Proton acceptor" evidence="2">
    <location>
        <position position="685"/>
    </location>
</feature>
<evidence type="ECO:0000259" key="6">
    <source>
        <dbReference type="PROSITE" id="PS00624"/>
    </source>
</evidence>
<protein>
    <recommendedName>
        <fullName evidence="5 6">Glucose-methanol-choline oxidoreductase N-terminal domain-containing protein</fullName>
    </recommendedName>
</protein>
<reference evidence="8" key="1">
    <citation type="journal article" date="2011" name="Nat. Commun.">
        <title>Effector diversification within compartments of the Leptosphaeria maculans genome affected by Repeat-Induced Point mutations.</title>
        <authorList>
            <person name="Rouxel T."/>
            <person name="Grandaubert J."/>
            <person name="Hane J.K."/>
            <person name="Hoede C."/>
            <person name="van de Wouw A.P."/>
            <person name="Couloux A."/>
            <person name="Dominguez V."/>
            <person name="Anthouard V."/>
            <person name="Bally P."/>
            <person name="Bourras S."/>
            <person name="Cozijnsen A.J."/>
            <person name="Ciuffetti L.M."/>
            <person name="Degrave A."/>
            <person name="Dilmaghani A."/>
            <person name="Duret L."/>
            <person name="Fudal I."/>
            <person name="Goodwin S.B."/>
            <person name="Gout L."/>
            <person name="Glaser N."/>
            <person name="Linglin J."/>
            <person name="Kema G.H.J."/>
            <person name="Lapalu N."/>
            <person name="Lawrence C.B."/>
            <person name="May K."/>
            <person name="Meyer M."/>
            <person name="Ollivier B."/>
            <person name="Poulain J."/>
            <person name="Schoch C.L."/>
            <person name="Simon A."/>
            <person name="Spatafora J.W."/>
            <person name="Stachowiak A."/>
            <person name="Turgeon B.G."/>
            <person name="Tyler B.M."/>
            <person name="Vincent D."/>
            <person name="Weissenbach J."/>
            <person name="Amselem J."/>
            <person name="Quesneville H."/>
            <person name="Oliver R.P."/>
            <person name="Wincker P."/>
            <person name="Balesdent M.-H."/>
            <person name="Howlett B.J."/>
        </authorList>
    </citation>
    <scope>NUCLEOTIDE SEQUENCE [LARGE SCALE GENOMIC DNA]</scope>
    <source>
        <strain evidence="8">JN3 / isolate v23.1.3 / race Av1-4-5-6-7-8</strain>
    </source>
</reference>
<evidence type="ECO:0000256" key="1">
    <source>
        <dbReference type="ARBA" id="ARBA00010790"/>
    </source>
</evidence>
<comment type="similarity">
    <text evidence="1 4">Belongs to the GMC oxidoreductase family.</text>
</comment>
<dbReference type="GO" id="GO:0016614">
    <property type="term" value="F:oxidoreductase activity, acting on CH-OH group of donors"/>
    <property type="evidence" value="ECO:0007669"/>
    <property type="project" value="InterPro"/>
</dbReference>
<dbReference type="PIRSF" id="PIRSF000137">
    <property type="entry name" value="Alcohol_oxidase"/>
    <property type="match status" value="1"/>
</dbReference>